<dbReference type="InterPro" id="IPR029066">
    <property type="entry name" value="PLP-binding_barrel"/>
</dbReference>
<name>A0A1N7STY1_9BURK</name>
<comment type="similarity">
    <text evidence="5">Belongs to the alanine racemase family.</text>
</comment>
<comment type="function">
    <text evidence="5">Catalyzes the interconversion of L-alanine and D-alanine. May also act on other amino acids.</text>
</comment>
<dbReference type="InterPro" id="IPR011079">
    <property type="entry name" value="Ala_racemase_C"/>
</dbReference>
<feature type="binding site" evidence="5 7">
    <location>
        <position position="130"/>
    </location>
    <ligand>
        <name>substrate</name>
    </ligand>
</feature>
<dbReference type="GO" id="GO:0005829">
    <property type="term" value="C:cytosol"/>
    <property type="evidence" value="ECO:0007669"/>
    <property type="project" value="TreeGrafter"/>
</dbReference>
<comment type="caution">
    <text evidence="9">The sequence shown here is derived from an EMBL/GenBank/DDBJ whole genome shotgun (WGS) entry which is preliminary data.</text>
</comment>
<dbReference type="EMBL" id="CYGY02000096">
    <property type="protein sequence ID" value="SIT50937.1"/>
    <property type="molecule type" value="Genomic_DNA"/>
</dbReference>
<evidence type="ECO:0000256" key="1">
    <source>
        <dbReference type="ARBA" id="ARBA00000316"/>
    </source>
</evidence>
<evidence type="ECO:0000256" key="5">
    <source>
        <dbReference type="HAMAP-Rule" id="MF_01201"/>
    </source>
</evidence>
<dbReference type="SUPFAM" id="SSF51419">
    <property type="entry name" value="PLP-binding barrel"/>
    <property type="match status" value="1"/>
</dbReference>
<feature type="domain" description="Alanine racemase C-terminal" evidence="8">
    <location>
        <begin position="231"/>
        <end position="355"/>
    </location>
</feature>
<dbReference type="FunFam" id="3.20.20.10:FF:000002">
    <property type="entry name" value="Alanine racemase"/>
    <property type="match status" value="1"/>
</dbReference>
<feature type="active site" description="Proton acceptor; specific for D-alanine" evidence="5">
    <location>
        <position position="35"/>
    </location>
</feature>
<evidence type="ECO:0000256" key="7">
    <source>
        <dbReference type="PIRSR" id="PIRSR600821-52"/>
    </source>
</evidence>
<reference evidence="9" key="1">
    <citation type="submission" date="2016-12" db="EMBL/GenBank/DDBJ databases">
        <authorList>
            <person name="Moulin L."/>
        </authorList>
    </citation>
    <scope>NUCLEOTIDE SEQUENCE [LARGE SCALE GENOMIC DNA]</scope>
    <source>
        <strain evidence="9">STM 7183</strain>
    </source>
</reference>
<dbReference type="GO" id="GO:0030632">
    <property type="term" value="P:D-alanine biosynthetic process"/>
    <property type="evidence" value="ECO:0007669"/>
    <property type="project" value="UniProtKB-UniRule"/>
</dbReference>
<sequence>MPRPITAYIHPEAVRHNLQIARQKASGSRVWAVVKANAYGHGIERIYPALDAADGIALLDLDEAVRVRELGWEKPILLLEGIFKQNDVKTAEVFGLTVAVHCDEQLELIAAANPARCIDINLKMNSGMNRLGYTPQEFGRAWQRARTSDGVGAITLMSHFANADEGEVDWQMDRFDAATKDIPGDRSLSNSAGVLWHKRAHREWVRPGIVLYGGSPSGRACDIAEVPLRASMTLSSEIIGIQTMQANDTVGYARTFTADREMRIGVVACGYADGYPRHAPTGTPIAVDGILTRTVGRVSMDMLTIDLTPCPSATIGSKVELWGERVKIDDVASSAGTIGYELMCALAPRVPVSVDSQDLRFL</sequence>
<keyword evidence="10" id="KW-1185">Reference proteome</keyword>
<dbReference type="HAMAP" id="MF_01201">
    <property type="entry name" value="Ala_racemase"/>
    <property type="match status" value="1"/>
</dbReference>
<dbReference type="PRINTS" id="PR00992">
    <property type="entry name" value="ALARACEMASE"/>
</dbReference>
<dbReference type="PANTHER" id="PTHR30511:SF0">
    <property type="entry name" value="ALANINE RACEMASE, CATABOLIC-RELATED"/>
    <property type="match status" value="1"/>
</dbReference>
<keyword evidence="3 5" id="KW-0663">Pyridoxal phosphate</keyword>
<dbReference type="InterPro" id="IPR001608">
    <property type="entry name" value="Ala_racemase_N"/>
</dbReference>
<feature type="active site" description="Proton acceptor; specific for L-alanine" evidence="5">
    <location>
        <position position="252"/>
    </location>
</feature>
<dbReference type="OrthoDB" id="9813814at2"/>
<evidence type="ECO:0000313" key="10">
    <source>
        <dbReference type="Proteomes" id="UP000195569"/>
    </source>
</evidence>
<dbReference type="Pfam" id="PF01168">
    <property type="entry name" value="Ala_racemase_N"/>
    <property type="match status" value="1"/>
</dbReference>
<dbReference type="Proteomes" id="UP000195569">
    <property type="component" value="Unassembled WGS sequence"/>
</dbReference>
<dbReference type="CDD" id="cd06827">
    <property type="entry name" value="PLPDE_III_AR_proteobact"/>
    <property type="match status" value="1"/>
</dbReference>
<evidence type="ECO:0000313" key="9">
    <source>
        <dbReference type="EMBL" id="SIT50937.1"/>
    </source>
</evidence>
<feature type="modified residue" description="N6-(pyridoxal phosphate)lysine" evidence="5 6">
    <location>
        <position position="35"/>
    </location>
</feature>
<dbReference type="NCBIfam" id="TIGR00492">
    <property type="entry name" value="alr"/>
    <property type="match status" value="1"/>
</dbReference>
<dbReference type="InterPro" id="IPR000821">
    <property type="entry name" value="Ala_racemase"/>
</dbReference>
<organism evidence="9 10">
    <name type="scientific">Paraburkholderia piptadeniae</name>
    <dbReference type="NCBI Taxonomy" id="1701573"/>
    <lineage>
        <taxon>Bacteria</taxon>
        <taxon>Pseudomonadati</taxon>
        <taxon>Pseudomonadota</taxon>
        <taxon>Betaproteobacteria</taxon>
        <taxon>Burkholderiales</taxon>
        <taxon>Burkholderiaceae</taxon>
        <taxon>Paraburkholderia</taxon>
    </lineage>
</organism>
<evidence type="ECO:0000256" key="4">
    <source>
        <dbReference type="ARBA" id="ARBA00023235"/>
    </source>
</evidence>
<evidence type="ECO:0000256" key="6">
    <source>
        <dbReference type="PIRSR" id="PIRSR600821-50"/>
    </source>
</evidence>
<feature type="binding site" evidence="5 7">
    <location>
        <position position="300"/>
    </location>
    <ligand>
        <name>substrate</name>
    </ligand>
</feature>
<dbReference type="InterPro" id="IPR020622">
    <property type="entry name" value="Ala_racemase_pyridoxalP-BS"/>
</dbReference>
<dbReference type="SMART" id="SM01005">
    <property type="entry name" value="Ala_racemase_C"/>
    <property type="match status" value="1"/>
</dbReference>
<dbReference type="Pfam" id="PF00842">
    <property type="entry name" value="Ala_racemase_C"/>
    <property type="match status" value="1"/>
</dbReference>
<dbReference type="SUPFAM" id="SSF50621">
    <property type="entry name" value="Alanine racemase C-terminal domain-like"/>
    <property type="match status" value="1"/>
</dbReference>
<proteinExistence type="inferred from homology"/>
<dbReference type="Gene3D" id="3.20.20.10">
    <property type="entry name" value="Alanine racemase"/>
    <property type="match status" value="1"/>
</dbReference>
<evidence type="ECO:0000256" key="3">
    <source>
        <dbReference type="ARBA" id="ARBA00022898"/>
    </source>
</evidence>
<dbReference type="GO" id="GO:0030170">
    <property type="term" value="F:pyridoxal phosphate binding"/>
    <property type="evidence" value="ECO:0007669"/>
    <property type="project" value="UniProtKB-UniRule"/>
</dbReference>
<gene>
    <name evidence="9" type="primary">dadX</name>
    <name evidence="9" type="ORF">BN2476_960088</name>
</gene>
<dbReference type="PANTHER" id="PTHR30511">
    <property type="entry name" value="ALANINE RACEMASE"/>
    <property type="match status" value="1"/>
</dbReference>
<accession>A0A1N7STY1</accession>
<keyword evidence="4 5" id="KW-0413">Isomerase</keyword>
<dbReference type="InterPro" id="IPR009006">
    <property type="entry name" value="Ala_racemase/Decarboxylase_C"/>
</dbReference>
<dbReference type="GO" id="GO:0008784">
    <property type="term" value="F:alanine racemase activity"/>
    <property type="evidence" value="ECO:0007669"/>
    <property type="project" value="UniProtKB-UniRule"/>
</dbReference>
<dbReference type="EC" id="5.1.1.1" evidence="5"/>
<protein>
    <recommendedName>
        <fullName evidence="5">Alanine racemase</fullName>
        <ecNumber evidence="5">5.1.1.1</ecNumber>
    </recommendedName>
</protein>
<dbReference type="RefSeq" id="WP_087739524.1">
    <property type="nucleotide sequence ID" value="NZ_CYGY02000096.1"/>
</dbReference>
<dbReference type="Gene3D" id="2.40.37.10">
    <property type="entry name" value="Lyase, Ornithine Decarboxylase, Chain A, domain 1"/>
    <property type="match status" value="1"/>
</dbReference>
<dbReference type="UniPathway" id="UPA00042">
    <property type="reaction ID" value="UER00497"/>
</dbReference>
<dbReference type="AlphaFoldDB" id="A0A1N7STY1"/>
<comment type="pathway">
    <text evidence="5">Amino-acid biosynthesis; D-alanine biosynthesis; D-alanine from L-alanine: step 1/1.</text>
</comment>
<comment type="catalytic activity">
    <reaction evidence="1 5">
        <text>L-alanine = D-alanine</text>
        <dbReference type="Rhea" id="RHEA:20249"/>
        <dbReference type="ChEBI" id="CHEBI:57416"/>
        <dbReference type="ChEBI" id="CHEBI:57972"/>
        <dbReference type="EC" id="5.1.1.1"/>
    </reaction>
</comment>
<evidence type="ECO:0000256" key="2">
    <source>
        <dbReference type="ARBA" id="ARBA00001933"/>
    </source>
</evidence>
<dbReference type="PROSITE" id="PS00395">
    <property type="entry name" value="ALANINE_RACEMASE"/>
    <property type="match status" value="1"/>
</dbReference>
<comment type="cofactor">
    <cofactor evidence="2 5 6">
        <name>pyridoxal 5'-phosphate</name>
        <dbReference type="ChEBI" id="CHEBI:597326"/>
    </cofactor>
</comment>
<evidence type="ECO:0000259" key="8">
    <source>
        <dbReference type="SMART" id="SM01005"/>
    </source>
</evidence>